<keyword evidence="2" id="KW-0808">Transferase</keyword>
<dbReference type="GO" id="GO:0016301">
    <property type="term" value="F:kinase activity"/>
    <property type="evidence" value="ECO:0007669"/>
    <property type="project" value="UniProtKB-KW"/>
</dbReference>
<dbReference type="InterPro" id="IPR007159">
    <property type="entry name" value="SpoVT-AbrB_dom"/>
</dbReference>
<gene>
    <name evidence="3" type="ORF">GCM10007116_09360</name>
    <name evidence="2" type="ORF">HS1genome_0935</name>
</gene>
<dbReference type="InterPro" id="IPR038078">
    <property type="entry name" value="PhoU-like_sf"/>
</dbReference>
<dbReference type="SUPFAM" id="SSF109755">
    <property type="entry name" value="PhoU-like"/>
    <property type="match status" value="1"/>
</dbReference>
<dbReference type="Proteomes" id="UP000276741">
    <property type="component" value="Chromosome"/>
</dbReference>
<dbReference type="SMART" id="SM00966">
    <property type="entry name" value="SpoVT_AbrB"/>
    <property type="match status" value="1"/>
</dbReference>
<keyword evidence="4" id="KW-1185">Reference proteome</keyword>
<reference evidence="4" key="2">
    <citation type="submission" date="2018-04" db="EMBL/GenBank/DDBJ databases">
        <title>Complete genome sequence of Sulfodiicoccus acidiphilus strain HS-1.</title>
        <authorList>
            <person name="Sakai H.D."/>
            <person name="Kurosawa N."/>
        </authorList>
    </citation>
    <scope>NUCLEOTIDE SEQUENCE [LARGE SCALE GENOMIC DNA]</scope>
    <source>
        <strain evidence="4">HS-1</strain>
    </source>
</reference>
<dbReference type="Proteomes" id="UP000616143">
    <property type="component" value="Unassembled WGS sequence"/>
</dbReference>
<dbReference type="OrthoDB" id="40991at2157"/>
<evidence type="ECO:0000313" key="2">
    <source>
        <dbReference type="EMBL" id="BBD72546.1"/>
    </source>
</evidence>
<reference evidence="3" key="1">
    <citation type="journal article" date="2014" name="Int. J. Syst. Evol. Microbiol.">
        <title>Complete genome sequence of Corynebacterium casei LMG S-19264T (=DSM 44701T), isolated from a smear-ripened cheese.</title>
        <authorList>
            <consortium name="US DOE Joint Genome Institute (JGI-PGF)"/>
            <person name="Walter F."/>
            <person name="Albersmeier A."/>
            <person name="Kalinowski J."/>
            <person name="Ruckert C."/>
        </authorList>
    </citation>
    <scope>NUCLEOTIDE SEQUENCE</scope>
    <source>
        <strain evidence="3">JCM 31740</strain>
    </source>
</reference>
<dbReference type="KEGG" id="sacd:HS1genome_0935"/>
<reference evidence="2" key="3">
    <citation type="journal article" date="2019" name="BMC Res. Notes">
        <title>Complete genome sequence of the Sulfodiicoccus acidiphilus strain HS-1T, the first crenarchaeon that lacks polB3, isolated from an acidic hot spring in Ohwaku-dani, Hakone, Japan.</title>
        <authorList>
            <person name="Sakai H.D."/>
            <person name="Kurosawa N."/>
        </authorList>
    </citation>
    <scope>NUCLEOTIDE SEQUENCE</scope>
    <source>
        <strain evidence="2">HS-1</strain>
    </source>
</reference>
<dbReference type="Pfam" id="PF04014">
    <property type="entry name" value="MazE_antitoxin"/>
    <property type="match status" value="1"/>
</dbReference>
<dbReference type="EMBL" id="BMQS01000007">
    <property type="protein sequence ID" value="GGT93762.1"/>
    <property type="molecule type" value="Genomic_DNA"/>
</dbReference>
<dbReference type="GO" id="GO:0045936">
    <property type="term" value="P:negative regulation of phosphate metabolic process"/>
    <property type="evidence" value="ECO:0007669"/>
    <property type="project" value="InterPro"/>
</dbReference>
<reference evidence="3" key="4">
    <citation type="submission" date="2020-09" db="EMBL/GenBank/DDBJ databases">
        <authorList>
            <person name="Sun Q."/>
            <person name="Ohkuma M."/>
        </authorList>
    </citation>
    <scope>NUCLEOTIDE SEQUENCE</scope>
    <source>
        <strain evidence="3">JCM 31740</strain>
    </source>
</reference>
<organism evidence="2 4">
    <name type="scientific">Sulfodiicoccus acidiphilus</name>
    <dbReference type="NCBI Taxonomy" id="1670455"/>
    <lineage>
        <taxon>Archaea</taxon>
        <taxon>Thermoproteota</taxon>
        <taxon>Thermoprotei</taxon>
        <taxon>Sulfolobales</taxon>
        <taxon>Sulfolobaceae</taxon>
        <taxon>Sulfodiicoccus</taxon>
    </lineage>
</organism>
<keyword evidence="2" id="KW-0418">Kinase</keyword>
<dbReference type="PANTHER" id="PTHR42930:SF2">
    <property type="entry name" value="PHOU DOMAIN-CONTAINING PROTEIN"/>
    <property type="match status" value="1"/>
</dbReference>
<feature type="domain" description="SpoVT-AbrB" evidence="1">
    <location>
        <begin position="8"/>
        <end position="54"/>
    </location>
</feature>
<evidence type="ECO:0000259" key="1">
    <source>
        <dbReference type="SMART" id="SM00966"/>
    </source>
</evidence>
<proteinExistence type="predicted"/>
<protein>
    <submittedName>
        <fullName evidence="2">Histidine kinase</fullName>
    </submittedName>
</protein>
<dbReference type="InterPro" id="IPR028366">
    <property type="entry name" value="PhoU"/>
</dbReference>
<dbReference type="PANTHER" id="PTHR42930">
    <property type="entry name" value="PHOSPHATE-SPECIFIC TRANSPORT SYSTEM ACCESSORY PROTEIN PHOU"/>
    <property type="match status" value="1"/>
</dbReference>
<accession>A0A348B2Z4</accession>
<evidence type="ECO:0000313" key="4">
    <source>
        <dbReference type="Proteomes" id="UP000276741"/>
    </source>
</evidence>
<name>A0A348B2Z4_9CREN</name>
<dbReference type="EMBL" id="AP018553">
    <property type="protein sequence ID" value="BBD72546.1"/>
    <property type="molecule type" value="Genomic_DNA"/>
</dbReference>
<dbReference type="Gene3D" id="1.20.58.220">
    <property type="entry name" value="Phosphate transport system protein phou homolog 2, domain 2"/>
    <property type="match status" value="1"/>
</dbReference>
<sequence>MEIRRVQKFGKSTLMVSLPAGWVKEVSLTPGENVYIEVDEDGSLKVYPPSMKVESSSKELKVTAPGSTMGELLARIVYATYITGYDKLTIESKDEPFSEDSMKRVKEAVRSLIGLEIISQAPDSITVQSFLDPTKYTMSSLMLRMTSSLKQMLHYLSLGIKESSRTFLQEVIELEKEVDRLYFLALRQLILSQTNRTLAYVIGVKKIQIIGNRILVKAVEEAADEVSEAATDLLMLSPDELESFKSRWNEISMLIEQTSVIIDHATKMLSKEDIKLTNEVMEELRTMRRTLLTEIPEVEVPKNGDGKRADMALRLLFMRLYNSIRRMEPIAEISFNRALENLREIII</sequence>
<evidence type="ECO:0000313" key="3">
    <source>
        <dbReference type="EMBL" id="GGT93762.1"/>
    </source>
</evidence>
<dbReference type="GO" id="GO:0030643">
    <property type="term" value="P:intracellular phosphate ion homeostasis"/>
    <property type="evidence" value="ECO:0007669"/>
    <property type="project" value="InterPro"/>
</dbReference>
<dbReference type="AlphaFoldDB" id="A0A348B2Z4"/>
<dbReference type="GO" id="GO:0003677">
    <property type="term" value="F:DNA binding"/>
    <property type="evidence" value="ECO:0007669"/>
    <property type="project" value="InterPro"/>
</dbReference>
<dbReference type="GeneID" id="38666440"/>
<dbReference type="RefSeq" id="WP_126449830.1">
    <property type="nucleotide sequence ID" value="NZ_AP018553.1"/>
</dbReference>